<accession>A0A6P4J450</accession>
<dbReference type="GeneID" id="108080064"/>
<evidence type="ECO:0000313" key="2">
    <source>
        <dbReference type="RefSeq" id="XP_017030136.1"/>
    </source>
</evidence>
<evidence type="ECO:0000313" key="1">
    <source>
        <dbReference type="Proteomes" id="UP001652661"/>
    </source>
</evidence>
<gene>
    <name evidence="2" type="primary">LOC108080064</name>
</gene>
<dbReference type="AlphaFoldDB" id="A0A6P4J450"/>
<name>A0A6P4J450_DROKI</name>
<keyword evidence="1" id="KW-1185">Reference proteome</keyword>
<reference evidence="2" key="1">
    <citation type="submission" date="2025-08" db="UniProtKB">
        <authorList>
            <consortium name="RefSeq"/>
        </authorList>
    </citation>
    <scope>IDENTIFICATION</scope>
    <source>
        <strain evidence="2">14028-0561.14</strain>
        <tissue evidence="2">Whole fly</tissue>
    </source>
</reference>
<dbReference type="RefSeq" id="XP_017030136.1">
    <property type="nucleotide sequence ID" value="XM_017174647.3"/>
</dbReference>
<organism evidence="1 2">
    <name type="scientific">Drosophila kikkawai</name>
    <name type="common">Fruit fly</name>
    <dbReference type="NCBI Taxonomy" id="30033"/>
    <lineage>
        <taxon>Eukaryota</taxon>
        <taxon>Metazoa</taxon>
        <taxon>Ecdysozoa</taxon>
        <taxon>Arthropoda</taxon>
        <taxon>Hexapoda</taxon>
        <taxon>Insecta</taxon>
        <taxon>Pterygota</taxon>
        <taxon>Neoptera</taxon>
        <taxon>Endopterygota</taxon>
        <taxon>Diptera</taxon>
        <taxon>Brachycera</taxon>
        <taxon>Muscomorpha</taxon>
        <taxon>Ephydroidea</taxon>
        <taxon>Drosophilidae</taxon>
        <taxon>Drosophila</taxon>
        <taxon>Sophophora</taxon>
    </lineage>
</organism>
<dbReference type="Proteomes" id="UP001652661">
    <property type="component" value="Chromosome X"/>
</dbReference>
<sequence length="188" mass="21518">MSHRESISRSTETDTHRISLYELASCRAENYLLKQRMTECEATMQSLKQMVATIADKQLEILGEVKELRKNCAPSKIQIVDSSTSTVHDGCMPDSDSDDWNSQVFSPYFSPLASSDPELDPPLEQYDLGRNRGPAWSILYSIKEENEQEDSQEDVMNYQVELDQTDAQPVSQIYQHRLEDTWADESDN</sequence>
<protein>
    <submittedName>
        <fullName evidence="2">Uncharacterized protein isoform X1</fullName>
    </submittedName>
</protein>
<proteinExistence type="predicted"/>
<dbReference type="OrthoDB" id="7864469at2759"/>